<comment type="subcellular location">
    <subcellularLocation>
        <location evidence="1">Membrane</location>
    </subcellularLocation>
</comment>
<keyword evidence="3 4" id="KW-0472">Membrane</keyword>
<feature type="domain" description="Penicillin-binding protein dimerisation" evidence="6">
    <location>
        <begin position="88"/>
        <end position="223"/>
    </location>
</feature>
<dbReference type="SUPFAM" id="SSF56519">
    <property type="entry name" value="Penicillin binding protein dimerisation domain"/>
    <property type="match status" value="1"/>
</dbReference>
<dbReference type="Gene3D" id="3.30.450.330">
    <property type="match status" value="1"/>
</dbReference>
<organism evidence="7 8">
    <name type="scientific">Algicella marina</name>
    <dbReference type="NCBI Taxonomy" id="2683284"/>
    <lineage>
        <taxon>Bacteria</taxon>
        <taxon>Pseudomonadati</taxon>
        <taxon>Pseudomonadota</taxon>
        <taxon>Alphaproteobacteria</taxon>
        <taxon>Rhodobacterales</taxon>
        <taxon>Paracoccaceae</taxon>
        <taxon>Algicella</taxon>
    </lineage>
</organism>
<evidence type="ECO:0000313" key="7">
    <source>
        <dbReference type="EMBL" id="QHQ34042.1"/>
    </source>
</evidence>
<dbReference type="Gene3D" id="3.40.710.10">
    <property type="entry name" value="DD-peptidase/beta-lactamase superfamily"/>
    <property type="match status" value="1"/>
</dbReference>
<feature type="transmembrane region" description="Helical" evidence="4">
    <location>
        <begin position="49"/>
        <end position="69"/>
    </location>
</feature>
<dbReference type="Pfam" id="PF03717">
    <property type="entry name" value="PBP_dimer"/>
    <property type="match status" value="1"/>
</dbReference>
<dbReference type="GO" id="GO:0005886">
    <property type="term" value="C:plasma membrane"/>
    <property type="evidence" value="ECO:0007669"/>
    <property type="project" value="TreeGrafter"/>
</dbReference>
<dbReference type="InterPro" id="IPR005311">
    <property type="entry name" value="PBP_dimer"/>
</dbReference>
<evidence type="ECO:0000256" key="3">
    <source>
        <dbReference type="ARBA" id="ARBA00023136"/>
    </source>
</evidence>
<evidence type="ECO:0000256" key="1">
    <source>
        <dbReference type="ARBA" id="ARBA00004370"/>
    </source>
</evidence>
<dbReference type="AlphaFoldDB" id="A0A6P1T0K3"/>
<dbReference type="EMBL" id="CP046620">
    <property type="protein sequence ID" value="QHQ34042.1"/>
    <property type="molecule type" value="Genomic_DNA"/>
</dbReference>
<evidence type="ECO:0000256" key="2">
    <source>
        <dbReference type="ARBA" id="ARBA00022645"/>
    </source>
</evidence>
<dbReference type="PANTHER" id="PTHR30627:SF1">
    <property type="entry name" value="PEPTIDOGLYCAN D,D-TRANSPEPTIDASE FTSI"/>
    <property type="match status" value="1"/>
</dbReference>
<keyword evidence="2" id="KW-0378">Hydrolase</keyword>
<dbReference type="RefSeq" id="WP_161860613.1">
    <property type="nucleotide sequence ID" value="NZ_CP046620.1"/>
</dbReference>
<dbReference type="GO" id="GO:0004180">
    <property type="term" value="F:carboxypeptidase activity"/>
    <property type="evidence" value="ECO:0007669"/>
    <property type="project" value="UniProtKB-KW"/>
</dbReference>
<dbReference type="GO" id="GO:0008658">
    <property type="term" value="F:penicillin binding"/>
    <property type="evidence" value="ECO:0007669"/>
    <property type="project" value="InterPro"/>
</dbReference>
<accession>A0A6P1T0K3</accession>
<dbReference type="InterPro" id="IPR012338">
    <property type="entry name" value="Beta-lactam/transpept-like"/>
</dbReference>
<dbReference type="PANTHER" id="PTHR30627">
    <property type="entry name" value="PEPTIDOGLYCAN D,D-TRANSPEPTIDASE"/>
    <property type="match status" value="1"/>
</dbReference>
<protein>
    <submittedName>
        <fullName evidence="7">Penicillin-binding protein 2</fullName>
    </submittedName>
</protein>
<dbReference type="Gene3D" id="3.90.1310.10">
    <property type="entry name" value="Penicillin-binding protein 2a (Domain 2)"/>
    <property type="match status" value="1"/>
</dbReference>
<reference evidence="7 8" key="1">
    <citation type="submission" date="2019-12" db="EMBL/GenBank/DDBJ databases">
        <title>Complete genome sequence of Algicella marina strain 9Alg 56(T) isolated from the red alga Tichocarpus crinitus.</title>
        <authorList>
            <person name="Kim S.-G."/>
            <person name="Nedashkovskaya O.I."/>
        </authorList>
    </citation>
    <scope>NUCLEOTIDE SEQUENCE [LARGE SCALE GENOMIC DNA]</scope>
    <source>
        <strain evidence="7 8">9Alg 56</strain>
    </source>
</reference>
<dbReference type="SUPFAM" id="SSF56601">
    <property type="entry name" value="beta-lactamase/transpeptidase-like"/>
    <property type="match status" value="1"/>
</dbReference>
<keyword evidence="4" id="KW-1133">Transmembrane helix</keyword>
<dbReference type="Proteomes" id="UP000464495">
    <property type="component" value="Chromosome"/>
</dbReference>
<evidence type="ECO:0000313" key="8">
    <source>
        <dbReference type="Proteomes" id="UP000464495"/>
    </source>
</evidence>
<name>A0A6P1T0K3_9RHOB</name>
<gene>
    <name evidence="7" type="ORF">GO499_01995</name>
</gene>
<keyword evidence="2" id="KW-0121">Carboxypeptidase</keyword>
<evidence type="ECO:0000256" key="4">
    <source>
        <dbReference type="SAM" id="Phobius"/>
    </source>
</evidence>
<evidence type="ECO:0000259" key="6">
    <source>
        <dbReference type="Pfam" id="PF03717"/>
    </source>
</evidence>
<dbReference type="GO" id="GO:0071555">
    <property type="term" value="P:cell wall organization"/>
    <property type="evidence" value="ECO:0007669"/>
    <property type="project" value="TreeGrafter"/>
</dbReference>
<dbReference type="InterPro" id="IPR050515">
    <property type="entry name" value="Beta-lactam/transpept"/>
</dbReference>
<dbReference type="InterPro" id="IPR001460">
    <property type="entry name" value="PCN-bd_Tpept"/>
</dbReference>
<keyword evidence="4" id="KW-0812">Transmembrane</keyword>
<evidence type="ECO:0000259" key="5">
    <source>
        <dbReference type="Pfam" id="PF00905"/>
    </source>
</evidence>
<keyword evidence="8" id="KW-1185">Reference proteome</keyword>
<dbReference type="Pfam" id="PF00905">
    <property type="entry name" value="Transpeptidase"/>
    <property type="match status" value="1"/>
</dbReference>
<keyword evidence="2" id="KW-0645">Protease</keyword>
<proteinExistence type="predicted"/>
<feature type="domain" description="Penicillin-binding protein transpeptidase" evidence="5">
    <location>
        <begin position="261"/>
        <end position="552"/>
    </location>
</feature>
<sequence>MIRRPLRPLARILSARANGEDPDRIEAEARAARMRARLRAERVQAERRLWLLAVVFLMAFGTVAGRMAVLAASNPQEPENGYSAVHIANQRADIVDAKGRILATNLRTHSLYAQPHLMVDKVAAADGLAKIFPDLDADRLLRDFERRKKFLWIKRSLSPEQQQAVHDLGEPGLLFGPREMRLYPNGAVGAHVLGGTRFGQEGVHAAEVVGVAGVELTYDEFLRDPAQAGMPLELSIDLSVQSAVEQVLAGGMMLMNAKGAAAVLMEANTGQIVALASLPDFDPNQRPRPGPNPADSPIFNRAAQGVYEMGSTFKILTAAMALESGRYGPETIIETKGPLTWGKFRIRDFHDYGPRLSLTEVMVKSSNIGTARIAMDLGVSAQQDFLKSLGFFDPVPVELPAARKAKPLLPPRWSELSAMTISYGHGIAITPLHLATAYATIANGGKRVRPSLVKGAAAPTEADRVISEETSAELRSMLRAVVSRGTASLGEVPGYNVGGKTGTADKPNERGGYHKDKVMATFASIFPAEDPKYVLIVTLDEPEERSGREPRRTAGWTAVPVAAEIIRRIAPLMNMHPLPKEG</sequence>
<dbReference type="KEGG" id="amaq:GO499_01995"/>
<dbReference type="InterPro" id="IPR036138">
    <property type="entry name" value="PBP_dimer_sf"/>
</dbReference>